<accession>G3Q769</accession>
<organism evidence="1">
    <name type="scientific">Gasterosteus aculeatus</name>
    <name type="common">Three-spined stickleback</name>
    <dbReference type="NCBI Taxonomy" id="69293"/>
    <lineage>
        <taxon>Eukaryota</taxon>
        <taxon>Metazoa</taxon>
        <taxon>Chordata</taxon>
        <taxon>Craniata</taxon>
        <taxon>Vertebrata</taxon>
        <taxon>Euteleostomi</taxon>
        <taxon>Actinopterygii</taxon>
        <taxon>Neopterygii</taxon>
        <taxon>Teleostei</taxon>
        <taxon>Neoteleostei</taxon>
        <taxon>Acanthomorphata</taxon>
        <taxon>Eupercaria</taxon>
        <taxon>Perciformes</taxon>
        <taxon>Cottioidei</taxon>
        <taxon>Gasterosteales</taxon>
        <taxon>Gasterosteidae</taxon>
        <taxon>Gasterosteus</taxon>
    </lineage>
</organism>
<reference evidence="1" key="1">
    <citation type="submission" date="2006-01" db="EMBL/GenBank/DDBJ databases">
        <authorList>
            <person name="Lindblad-Toh K."/>
            <person name="Mauceli E."/>
            <person name="Grabherr M."/>
            <person name="Chang J.L."/>
            <person name="Lander E.S."/>
        </authorList>
    </citation>
    <scope>NUCLEOTIDE SEQUENCE [LARGE SCALE GENOMIC DNA]</scope>
</reference>
<dbReference type="InParanoid" id="G3Q769"/>
<dbReference type="Bgee" id="ENSGACG00000019465">
    <property type="expression patterns" value="Expressed in telencephalon and 12 other cell types or tissues"/>
</dbReference>
<sequence>MYVTPSDGVTVIGQLANKKRRGAELQAGRWRSDGKSTDVEAELIWMAIFLKLAHPTSPFTTTVCFFRDVPANAWSFHGVGDNKAYIYIYKRNNK</sequence>
<name>G3Q769_GASAC</name>
<reference evidence="1" key="2">
    <citation type="submission" date="2024-04" db="UniProtKB">
        <authorList>
            <consortium name="Ensembl"/>
        </authorList>
    </citation>
    <scope>IDENTIFICATION</scope>
</reference>
<protein>
    <submittedName>
        <fullName evidence="1">Uncharacterized protein</fullName>
    </submittedName>
</protein>
<proteinExistence type="predicted"/>
<dbReference type="AlphaFoldDB" id="G3Q769"/>
<evidence type="ECO:0000313" key="1">
    <source>
        <dbReference type="Ensembl" id="ENSGACP00000025729.1"/>
    </source>
</evidence>
<dbReference type="Ensembl" id="ENSGACT00000025779.1">
    <property type="protein sequence ID" value="ENSGACP00000025729.1"/>
    <property type="gene ID" value="ENSGACG00000019465.1"/>
</dbReference>
<dbReference type="eggNOG" id="ENOG502T050">
    <property type="taxonomic scope" value="Eukaryota"/>
</dbReference>